<keyword evidence="2" id="KW-1185">Reference proteome</keyword>
<gene>
    <name evidence="1" type="ORF">N7476_000277</name>
</gene>
<dbReference type="EMBL" id="JAPZBO010000001">
    <property type="protein sequence ID" value="KAJ5330494.1"/>
    <property type="molecule type" value="Genomic_DNA"/>
</dbReference>
<evidence type="ECO:0000313" key="1">
    <source>
        <dbReference type="EMBL" id="KAJ5330494.1"/>
    </source>
</evidence>
<comment type="caution">
    <text evidence="1">The sequence shown here is derived from an EMBL/GenBank/DDBJ whole genome shotgun (WGS) entry which is preliminary data.</text>
</comment>
<reference evidence="1" key="2">
    <citation type="journal article" date="2023" name="IMA Fungus">
        <title>Comparative genomic study of the Penicillium genus elucidates a diverse pangenome and 15 lateral gene transfer events.</title>
        <authorList>
            <person name="Petersen C."/>
            <person name="Sorensen T."/>
            <person name="Nielsen M.R."/>
            <person name="Sondergaard T.E."/>
            <person name="Sorensen J.L."/>
            <person name="Fitzpatrick D.A."/>
            <person name="Frisvad J.C."/>
            <person name="Nielsen K.L."/>
        </authorList>
    </citation>
    <scope>NUCLEOTIDE SEQUENCE</scope>
    <source>
        <strain evidence="1">IBT 21472</strain>
    </source>
</reference>
<protein>
    <submittedName>
        <fullName evidence="1">Uncharacterized protein</fullName>
    </submittedName>
</protein>
<accession>A0A9W9QB64</accession>
<dbReference type="AlphaFoldDB" id="A0A9W9QB64"/>
<sequence length="189" mass="22021">MWPLLKSRRAGSGKAGDGYCKTACGQHWYSISHPEFAMLSHEIVSNAMMDLTYKYMQTSEGIVQAVDGEKTQIRCDGQTRYVSDTNYIPGSVVWNGRPQFKRHQTVKTYPHMASFVRHAHLKWQYRRVQVLYSQKRLFHKDKRKVLSEQSLNRIGEFITDWDVPFERVLLLSDSIASEVVYIQYNGQRP</sequence>
<reference evidence="1" key="1">
    <citation type="submission" date="2022-12" db="EMBL/GenBank/DDBJ databases">
        <authorList>
            <person name="Petersen C."/>
        </authorList>
    </citation>
    <scope>NUCLEOTIDE SEQUENCE</scope>
    <source>
        <strain evidence="1">IBT 21472</strain>
    </source>
</reference>
<name>A0A9W9QB64_9EURO</name>
<evidence type="ECO:0000313" key="2">
    <source>
        <dbReference type="Proteomes" id="UP001147746"/>
    </source>
</evidence>
<organism evidence="1 2">
    <name type="scientific">Penicillium atrosanguineum</name>
    <dbReference type="NCBI Taxonomy" id="1132637"/>
    <lineage>
        <taxon>Eukaryota</taxon>
        <taxon>Fungi</taxon>
        <taxon>Dikarya</taxon>
        <taxon>Ascomycota</taxon>
        <taxon>Pezizomycotina</taxon>
        <taxon>Eurotiomycetes</taxon>
        <taxon>Eurotiomycetidae</taxon>
        <taxon>Eurotiales</taxon>
        <taxon>Aspergillaceae</taxon>
        <taxon>Penicillium</taxon>
    </lineage>
</organism>
<dbReference type="Proteomes" id="UP001147746">
    <property type="component" value="Unassembled WGS sequence"/>
</dbReference>
<proteinExistence type="predicted"/>